<accession>K0RGS1</accession>
<evidence type="ECO:0000313" key="3">
    <source>
        <dbReference type="Proteomes" id="UP000266841"/>
    </source>
</evidence>
<feature type="region of interest" description="Disordered" evidence="1">
    <location>
        <begin position="1"/>
        <end position="65"/>
    </location>
</feature>
<protein>
    <submittedName>
        <fullName evidence="2">Uncharacterized protein</fullName>
    </submittedName>
</protein>
<evidence type="ECO:0000313" key="2">
    <source>
        <dbReference type="EMBL" id="EJK52460.1"/>
    </source>
</evidence>
<feature type="compositionally biased region" description="Low complexity" evidence="1">
    <location>
        <begin position="27"/>
        <end position="42"/>
    </location>
</feature>
<organism evidence="2 3">
    <name type="scientific">Thalassiosira oceanica</name>
    <name type="common">Marine diatom</name>
    <dbReference type="NCBI Taxonomy" id="159749"/>
    <lineage>
        <taxon>Eukaryota</taxon>
        <taxon>Sar</taxon>
        <taxon>Stramenopiles</taxon>
        <taxon>Ochrophyta</taxon>
        <taxon>Bacillariophyta</taxon>
        <taxon>Coscinodiscophyceae</taxon>
        <taxon>Thalassiosirophycidae</taxon>
        <taxon>Thalassiosirales</taxon>
        <taxon>Thalassiosiraceae</taxon>
        <taxon>Thalassiosira</taxon>
    </lineage>
</organism>
<feature type="compositionally biased region" description="Acidic residues" evidence="1">
    <location>
        <begin position="15"/>
        <end position="25"/>
    </location>
</feature>
<dbReference type="EMBL" id="AGNL01039801">
    <property type="protein sequence ID" value="EJK52460.1"/>
    <property type="molecule type" value="Genomic_DNA"/>
</dbReference>
<feature type="non-terminal residue" evidence="2">
    <location>
        <position position="188"/>
    </location>
</feature>
<sequence length="188" mass="21354">MAATRSRRKTATAEVGDDAGSESEEATIIPSQPSQSPTKSTSGISVGSASDDGTEDPTERCLAEDLGLRAPTWDETLKEVQRDRSVDKHFRHSRHHGKDSARAFFFETEPAKKLWREVAEKLKFAIIKYSPRRQRDIKEKVRRYEQKKRKIIDEYIGTYDLTGGKMDQMGAFDQPGDEARLFEMVTLQ</sequence>
<gene>
    <name evidence="2" type="ORF">THAOC_28257</name>
</gene>
<dbReference type="Proteomes" id="UP000266841">
    <property type="component" value="Unassembled WGS sequence"/>
</dbReference>
<proteinExistence type="predicted"/>
<feature type="compositionally biased region" description="Basic residues" evidence="1">
    <location>
        <begin position="1"/>
        <end position="10"/>
    </location>
</feature>
<comment type="caution">
    <text evidence="2">The sequence shown here is derived from an EMBL/GenBank/DDBJ whole genome shotgun (WGS) entry which is preliminary data.</text>
</comment>
<keyword evidence="3" id="KW-1185">Reference proteome</keyword>
<evidence type="ECO:0000256" key="1">
    <source>
        <dbReference type="SAM" id="MobiDB-lite"/>
    </source>
</evidence>
<name>K0RGS1_THAOC</name>
<dbReference type="AlphaFoldDB" id="K0RGS1"/>
<reference evidence="2 3" key="1">
    <citation type="journal article" date="2012" name="Genome Biol.">
        <title>Genome and low-iron response of an oceanic diatom adapted to chronic iron limitation.</title>
        <authorList>
            <person name="Lommer M."/>
            <person name="Specht M."/>
            <person name="Roy A.S."/>
            <person name="Kraemer L."/>
            <person name="Andreson R."/>
            <person name="Gutowska M.A."/>
            <person name="Wolf J."/>
            <person name="Bergner S.V."/>
            <person name="Schilhabel M.B."/>
            <person name="Klostermeier U.C."/>
            <person name="Beiko R.G."/>
            <person name="Rosenstiel P."/>
            <person name="Hippler M."/>
            <person name="Laroche J."/>
        </authorList>
    </citation>
    <scope>NUCLEOTIDE SEQUENCE [LARGE SCALE GENOMIC DNA]</scope>
    <source>
        <strain evidence="2 3">CCMP1005</strain>
    </source>
</reference>